<keyword evidence="3" id="KW-1185">Reference proteome</keyword>
<dbReference type="EMBL" id="BOPH01000035">
    <property type="protein sequence ID" value="GIJ68042.1"/>
    <property type="molecule type" value="Genomic_DNA"/>
</dbReference>
<name>A0A8J3ZPY8_9ACTN</name>
<evidence type="ECO:0000256" key="1">
    <source>
        <dbReference type="SAM" id="Coils"/>
    </source>
</evidence>
<feature type="coiled-coil region" evidence="1">
    <location>
        <begin position="52"/>
        <end position="79"/>
    </location>
</feature>
<proteinExistence type="predicted"/>
<comment type="caution">
    <text evidence="2">The sequence shown here is derived from an EMBL/GenBank/DDBJ whole genome shotgun (WGS) entry which is preliminary data.</text>
</comment>
<dbReference type="AlphaFoldDB" id="A0A8J3ZPY8"/>
<sequence>MRRLGKALGLADGGYFLLDAPDTPTRKRREWTVQIPDAYELDDLTYGIMWAVSNLDDALQSDDQALDEAKRDLAAYERL</sequence>
<reference evidence="2" key="1">
    <citation type="submission" date="2021-01" db="EMBL/GenBank/DDBJ databases">
        <title>Whole genome shotgun sequence of Virgisporangium ochraceum NBRC 16418.</title>
        <authorList>
            <person name="Komaki H."/>
            <person name="Tamura T."/>
        </authorList>
    </citation>
    <scope>NUCLEOTIDE SEQUENCE</scope>
    <source>
        <strain evidence="2">NBRC 16418</strain>
    </source>
</reference>
<protein>
    <submittedName>
        <fullName evidence="2">Uncharacterized protein</fullName>
    </submittedName>
</protein>
<organism evidence="2 3">
    <name type="scientific">Virgisporangium ochraceum</name>
    <dbReference type="NCBI Taxonomy" id="65505"/>
    <lineage>
        <taxon>Bacteria</taxon>
        <taxon>Bacillati</taxon>
        <taxon>Actinomycetota</taxon>
        <taxon>Actinomycetes</taxon>
        <taxon>Micromonosporales</taxon>
        <taxon>Micromonosporaceae</taxon>
        <taxon>Virgisporangium</taxon>
    </lineage>
</organism>
<gene>
    <name evidence="2" type="ORF">Voc01_029590</name>
</gene>
<dbReference type="Proteomes" id="UP000635606">
    <property type="component" value="Unassembled WGS sequence"/>
</dbReference>
<keyword evidence="1" id="KW-0175">Coiled coil</keyword>
<accession>A0A8J3ZPY8</accession>
<evidence type="ECO:0000313" key="2">
    <source>
        <dbReference type="EMBL" id="GIJ68042.1"/>
    </source>
</evidence>
<evidence type="ECO:0000313" key="3">
    <source>
        <dbReference type="Proteomes" id="UP000635606"/>
    </source>
</evidence>
<dbReference type="RefSeq" id="WP_203927991.1">
    <property type="nucleotide sequence ID" value="NZ_BOPH01000035.1"/>
</dbReference>